<dbReference type="AlphaFoldDB" id="A0AAP2CIV4"/>
<dbReference type="Gene3D" id="1.20.120.520">
    <property type="entry name" value="nmb1532 protein domain like"/>
    <property type="match status" value="1"/>
</dbReference>
<sequence>MKRHTALVPLSQDHHFGLLLSWKIRKGLKVGFEKERIVRYVEYYFGEHLSTHFELEERHIFPFLDENHPMRTLAEKQHRELRALVEEINDFPKGKGEELETFAEKLEQHIRFEERELFEHIQQVTPEDKMEELEDKLAYIHRKVDDTWTDRFWE</sequence>
<proteinExistence type="predicted"/>
<protein>
    <submittedName>
        <fullName evidence="2">Hemerythrin domain-containing protein</fullName>
    </submittedName>
</protein>
<reference evidence="2 3" key="1">
    <citation type="submission" date="2021-05" db="EMBL/GenBank/DDBJ databases">
        <authorList>
            <person name="Zhang Z.D."/>
            <person name="Osman G."/>
        </authorList>
    </citation>
    <scope>NUCLEOTIDE SEQUENCE [LARGE SCALE GENOMIC DNA]</scope>
    <source>
        <strain evidence="2 3">KCTC 32217</strain>
    </source>
</reference>
<evidence type="ECO:0000313" key="2">
    <source>
        <dbReference type="EMBL" id="MBS9524489.1"/>
    </source>
</evidence>
<dbReference type="RefSeq" id="WP_213945348.1">
    <property type="nucleotide sequence ID" value="NZ_JAHBGI010000002.1"/>
</dbReference>
<organism evidence="2 3">
    <name type="scientific">Litoribacter ruber</name>
    <dbReference type="NCBI Taxonomy" id="702568"/>
    <lineage>
        <taxon>Bacteria</taxon>
        <taxon>Pseudomonadati</taxon>
        <taxon>Bacteroidota</taxon>
        <taxon>Cytophagia</taxon>
        <taxon>Cytophagales</taxon>
        <taxon>Cyclobacteriaceae</taxon>
        <taxon>Litoribacter</taxon>
    </lineage>
</organism>
<evidence type="ECO:0000313" key="3">
    <source>
        <dbReference type="Proteomes" id="UP001319104"/>
    </source>
</evidence>
<name>A0AAP2CIV4_9BACT</name>
<keyword evidence="3" id="KW-1185">Reference proteome</keyword>
<feature type="domain" description="Hemerythrin-like" evidence="1">
    <location>
        <begin position="34"/>
        <end position="120"/>
    </location>
</feature>
<gene>
    <name evidence="2" type="ORF">KI659_10725</name>
</gene>
<evidence type="ECO:0000259" key="1">
    <source>
        <dbReference type="Pfam" id="PF01814"/>
    </source>
</evidence>
<dbReference type="Pfam" id="PF01814">
    <property type="entry name" value="Hemerythrin"/>
    <property type="match status" value="1"/>
</dbReference>
<dbReference type="InterPro" id="IPR012312">
    <property type="entry name" value="Hemerythrin-like"/>
</dbReference>
<dbReference type="EMBL" id="JAHCMY010000005">
    <property type="protein sequence ID" value="MBS9524489.1"/>
    <property type="molecule type" value="Genomic_DNA"/>
</dbReference>
<accession>A0AAP2CIV4</accession>
<dbReference type="Proteomes" id="UP001319104">
    <property type="component" value="Unassembled WGS sequence"/>
</dbReference>
<comment type="caution">
    <text evidence="2">The sequence shown here is derived from an EMBL/GenBank/DDBJ whole genome shotgun (WGS) entry which is preliminary data.</text>
</comment>